<sequence length="136" mass="14925">MAISLMSGYNNISAYYRIPEASAVTPQKIEAQQETVPGSTKSGNAAEEQPTGGQIQQSAAEESALQKRTSVNPSEISMTFHKEETFDYLGSESSLMNLDMQKAISDMKKDSILQDYQYFVGSTISVNPEDGMVIRK</sequence>
<dbReference type="RefSeq" id="WP_118797767.1">
    <property type="nucleotide sequence ID" value="NZ_JAOQKJ010000004.1"/>
</dbReference>
<evidence type="ECO:0000256" key="1">
    <source>
        <dbReference type="SAM" id="MobiDB-lite"/>
    </source>
</evidence>
<feature type="compositionally biased region" description="Polar residues" evidence="1">
    <location>
        <begin position="51"/>
        <end position="76"/>
    </location>
</feature>
<protein>
    <submittedName>
        <fullName evidence="2">Uncharacterized protein</fullName>
    </submittedName>
</protein>
<feature type="compositionally biased region" description="Polar residues" evidence="1">
    <location>
        <begin position="30"/>
        <end position="43"/>
    </location>
</feature>
<evidence type="ECO:0000313" key="3">
    <source>
        <dbReference type="Proteomes" id="UP001652432"/>
    </source>
</evidence>
<name>A0ABT2T1E9_9FIRM</name>
<evidence type="ECO:0000313" key="2">
    <source>
        <dbReference type="EMBL" id="MCU6744075.1"/>
    </source>
</evidence>
<dbReference type="EMBL" id="JAOQKJ010000004">
    <property type="protein sequence ID" value="MCU6744075.1"/>
    <property type="molecule type" value="Genomic_DNA"/>
</dbReference>
<dbReference type="Proteomes" id="UP001652432">
    <property type="component" value="Unassembled WGS sequence"/>
</dbReference>
<reference evidence="2 3" key="1">
    <citation type="journal article" date="2021" name="ISME Commun">
        <title>Automated analysis of genomic sequences facilitates high-throughput and comprehensive description of bacteria.</title>
        <authorList>
            <person name="Hitch T.C.A."/>
        </authorList>
    </citation>
    <scope>NUCLEOTIDE SEQUENCE [LARGE SCALE GENOMIC DNA]</scope>
    <source>
        <strain evidence="2 3">Sanger_18</strain>
    </source>
</reference>
<gene>
    <name evidence="2" type="ORF">OCV77_06130</name>
</gene>
<organism evidence="2 3">
    <name type="scientific">Suilimivivens aceti</name>
    <dbReference type="NCBI Taxonomy" id="2981774"/>
    <lineage>
        <taxon>Bacteria</taxon>
        <taxon>Bacillati</taxon>
        <taxon>Bacillota</taxon>
        <taxon>Clostridia</taxon>
        <taxon>Lachnospirales</taxon>
        <taxon>Lachnospiraceae</taxon>
        <taxon>Suilimivivens</taxon>
    </lineage>
</organism>
<feature type="region of interest" description="Disordered" evidence="1">
    <location>
        <begin position="26"/>
        <end position="76"/>
    </location>
</feature>
<accession>A0ABT2T1E9</accession>
<keyword evidence="3" id="KW-1185">Reference proteome</keyword>
<comment type="caution">
    <text evidence="2">The sequence shown here is derived from an EMBL/GenBank/DDBJ whole genome shotgun (WGS) entry which is preliminary data.</text>
</comment>
<proteinExistence type="predicted"/>